<protein>
    <submittedName>
        <fullName evidence="1">2,3-dimethylmalate lyase</fullName>
    </submittedName>
</protein>
<accession>A0A857J6A8</accession>
<gene>
    <name evidence="1" type="ORF">GT347_17085</name>
</gene>
<dbReference type="EMBL" id="CP047650">
    <property type="protein sequence ID" value="QHI99534.1"/>
    <property type="molecule type" value="Genomic_DNA"/>
</dbReference>
<keyword evidence="2" id="KW-1185">Reference proteome</keyword>
<dbReference type="InterPro" id="IPR015813">
    <property type="entry name" value="Pyrv/PenolPyrv_kinase-like_dom"/>
</dbReference>
<evidence type="ECO:0000313" key="1">
    <source>
        <dbReference type="EMBL" id="QHI99534.1"/>
    </source>
</evidence>
<sequence length="299" mass="32491">MNQTSKPLTRNQRFRALFQPGEAFVCMGAFDAISAKLAEGAGAPAIFVSGFVACGVEAGEPDMGALSQRDMFEHIRRVCRATNLPVFADADTGYGGMLDVQRTIRLWEEAGASCLHLEDQALPKKCGHFAGKTLVSKHEMVQKVRAMLDARQDPDFFVVARTDAIAVNGLEDAIDRLTAYAAAGADGLYADAVESVAQMEELKRRLGPLGKPLLFNMVTSGKSPTLSLKEVADLGFSFALCPVEPVLAMHKAVKTMMETFMQNGCDVRAVQDQLTPFEEYNRFVGLPESVAQEQKYTAA</sequence>
<dbReference type="InterPro" id="IPR040442">
    <property type="entry name" value="Pyrv_kinase-like_dom_sf"/>
</dbReference>
<dbReference type="Pfam" id="PF13714">
    <property type="entry name" value="PEP_mutase"/>
    <property type="match status" value="1"/>
</dbReference>
<name>A0A857J6A8_9BURK</name>
<dbReference type="CDD" id="cd00377">
    <property type="entry name" value="ICL_PEPM"/>
    <property type="match status" value="1"/>
</dbReference>
<dbReference type="KEGG" id="xyk:GT347_17085"/>
<organism evidence="1 2">
    <name type="scientific">Xylophilus rhododendri</name>
    <dbReference type="NCBI Taxonomy" id="2697032"/>
    <lineage>
        <taxon>Bacteria</taxon>
        <taxon>Pseudomonadati</taxon>
        <taxon>Pseudomonadota</taxon>
        <taxon>Betaproteobacteria</taxon>
        <taxon>Burkholderiales</taxon>
        <taxon>Xylophilus</taxon>
    </lineage>
</organism>
<dbReference type="InterPro" id="IPR039556">
    <property type="entry name" value="ICL/PEPM"/>
</dbReference>
<reference evidence="1 2" key="1">
    <citation type="submission" date="2020-01" db="EMBL/GenBank/DDBJ databases">
        <title>Genome sequencing of strain KACC 21265.</title>
        <authorList>
            <person name="Heo J."/>
            <person name="Kim S.-J."/>
            <person name="Kim J.-S."/>
            <person name="Hong S.-B."/>
            <person name="Kwon S.-W."/>
        </authorList>
    </citation>
    <scope>NUCLEOTIDE SEQUENCE [LARGE SCALE GENOMIC DNA]</scope>
    <source>
        <strain evidence="1 2">KACC 21265</strain>
    </source>
</reference>
<dbReference type="PANTHER" id="PTHR42905">
    <property type="entry name" value="PHOSPHOENOLPYRUVATE CARBOXYLASE"/>
    <property type="match status" value="1"/>
</dbReference>
<dbReference type="PANTHER" id="PTHR42905:SF5">
    <property type="entry name" value="CARBOXYVINYL-CARBOXYPHOSPHONATE PHOSPHORYLMUTASE, CHLOROPLASTIC"/>
    <property type="match status" value="1"/>
</dbReference>
<dbReference type="RefSeq" id="WP_160553346.1">
    <property type="nucleotide sequence ID" value="NZ_CP047650.1"/>
</dbReference>
<evidence type="ECO:0000313" key="2">
    <source>
        <dbReference type="Proteomes" id="UP000464787"/>
    </source>
</evidence>
<proteinExistence type="predicted"/>
<dbReference type="GO" id="GO:0016833">
    <property type="term" value="F:oxo-acid-lyase activity"/>
    <property type="evidence" value="ECO:0007669"/>
    <property type="project" value="UniProtKB-ARBA"/>
</dbReference>
<dbReference type="Proteomes" id="UP000464787">
    <property type="component" value="Chromosome"/>
</dbReference>
<dbReference type="AlphaFoldDB" id="A0A857J6A8"/>
<dbReference type="SUPFAM" id="SSF51621">
    <property type="entry name" value="Phosphoenolpyruvate/pyruvate domain"/>
    <property type="match status" value="1"/>
</dbReference>
<dbReference type="Gene3D" id="3.20.20.60">
    <property type="entry name" value="Phosphoenolpyruvate-binding domains"/>
    <property type="match status" value="1"/>
</dbReference>
<keyword evidence="1" id="KW-0456">Lyase</keyword>